<keyword evidence="3" id="KW-1185">Reference proteome</keyword>
<reference evidence="2 3" key="1">
    <citation type="submission" date="2020-08" db="EMBL/GenBank/DDBJ databases">
        <title>Genomic Encyclopedia of Type Strains, Phase IV (KMG-V): Genome sequencing to study the core and pangenomes of soil and plant-associated prokaryotes.</title>
        <authorList>
            <person name="Whitman W."/>
        </authorList>
    </citation>
    <scope>NUCLEOTIDE SEQUENCE [LARGE SCALE GENOMIC DNA]</scope>
    <source>
        <strain evidence="2 3">SEMIA 492</strain>
    </source>
</reference>
<dbReference type="Proteomes" id="UP000543836">
    <property type="component" value="Unassembled WGS sequence"/>
</dbReference>
<gene>
    <name evidence="2" type="ORF">GGE60_002252</name>
</gene>
<dbReference type="RefSeq" id="WP_028751295.1">
    <property type="nucleotide sequence ID" value="NZ_JACIIG010000004.1"/>
</dbReference>
<evidence type="ECO:0000256" key="1">
    <source>
        <dbReference type="SAM" id="SignalP"/>
    </source>
</evidence>
<keyword evidence="1" id="KW-0732">Signal</keyword>
<proteinExistence type="predicted"/>
<sequence>MGRHLFKAATLLLAAAAALSSMSASAGGYHDGYRPFRHHGPFPLHPARVGAYATAAAFSTDYRHGYRPFGHRGPVRLQQISWPQHYTQPQPTRIILMDRQYAADVGTYAGTADMYQADGGTYIVGYGGGYDPYRGEPALLKPRAKVIDVKRAGNACSYEAGVCVIRP</sequence>
<accession>A0A7W7EJS0</accession>
<comment type="caution">
    <text evidence="2">The sequence shown here is derived from an EMBL/GenBank/DDBJ whole genome shotgun (WGS) entry which is preliminary data.</text>
</comment>
<dbReference type="GeneID" id="32529131"/>
<name>A0A7W7EJS0_9HYPH</name>
<dbReference type="AlphaFoldDB" id="A0A7W7EJS0"/>
<evidence type="ECO:0000313" key="2">
    <source>
        <dbReference type="EMBL" id="MBB4568141.1"/>
    </source>
</evidence>
<evidence type="ECO:0000313" key="3">
    <source>
        <dbReference type="Proteomes" id="UP000543836"/>
    </source>
</evidence>
<protein>
    <submittedName>
        <fullName evidence="2">Uncharacterized protein</fullName>
    </submittedName>
</protein>
<feature type="signal peptide" evidence="1">
    <location>
        <begin position="1"/>
        <end position="26"/>
    </location>
</feature>
<organism evidence="2 3">
    <name type="scientific">Rhizobium leucaenae</name>
    <dbReference type="NCBI Taxonomy" id="29450"/>
    <lineage>
        <taxon>Bacteria</taxon>
        <taxon>Pseudomonadati</taxon>
        <taxon>Pseudomonadota</taxon>
        <taxon>Alphaproteobacteria</taxon>
        <taxon>Hyphomicrobiales</taxon>
        <taxon>Rhizobiaceae</taxon>
        <taxon>Rhizobium/Agrobacterium group</taxon>
        <taxon>Rhizobium</taxon>
    </lineage>
</organism>
<feature type="chain" id="PRO_5030712714" evidence="1">
    <location>
        <begin position="27"/>
        <end position="167"/>
    </location>
</feature>
<dbReference type="EMBL" id="JACIIG010000004">
    <property type="protein sequence ID" value="MBB4568141.1"/>
    <property type="molecule type" value="Genomic_DNA"/>
</dbReference>